<protein>
    <submittedName>
        <fullName evidence="1">Erythromycin esterase</fullName>
    </submittedName>
</protein>
<dbReference type="AlphaFoldDB" id="A0A1M5DSU7"/>
<dbReference type="Gene3D" id="1.20.1440.30">
    <property type="entry name" value="Biosynthetic Protein domain"/>
    <property type="match status" value="1"/>
</dbReference>
<accession>A0A1M5DSU7</accession>
<dbReference type="InterPro" id="IPR007815">
    <property type="entry name" value="Emycin_Estase"/>
</dbReference>
<sequence length="434" mass="50743">MRILAFIIIALLSFNSISQEQETINWINQNAIEIEDADPDTKLINFNNNIPEKFANAKIFGFGEATHHGKEFFDIKAKFFKYLVKTQEIKAFIMEDSYPAEAGINEWISGGKGDIKTIADNFNIIPWSNQEVVELLEWIRDYNSDKFQKEQIRFYGMDIQHVEGINEEIRDFVKKYKVPVSEELLEIVDDCANKKVDYKNENDWGDKEIPKLEEIEQIILNFQSTSNQKNNQEFKYTLRALNYLIKYTEYLQNPKSEVRDLKMYENVKWIIENEAENGKAFIWAHNEHINNKEISPAGSGWVSVGGHLKEFYKDDYYSVYFDFGVGKVIGHVTRRNKPNYWDVYEIDKPFRKTYAKTLFKANKDIYFIDMEEALKNSDARSFFSDKKKQLLLGASGYSPKGKNKAMVNKKFSEICDGLIFIKRISVPNYDLNSK</sequence>
<dbReference type="InterPro" id="IPR052036">
    <property type="entry name" value="Hydrolase/PRTase-associated"/>
</dbReference>
<dbReference type="EMBL" id="FQVT01000002">
    <property type="protein sequence ID" value="SHF69862.1"/>
    <property type="molecule type" value="Genomic_DNA"/>
</dbReference>
<dbReference type="Gene3D" id="3.30.1870.10">
    <property type="entry name" value="EreA-like, domain 2"/>
    <property type="match status" value="1"/>
</dbReference>
<name>A0A1M5DSU7_SALEC</name>
<dbReference type="OrthoDB" id="9810066at2"/>
<dbReference type="Proteomes" id="UP000183945">
    <property type="component" value="Unassembled WGS sequence"/>
</dbReference>
<gene>
    <name evidence="1" type="ORF">SAMN05444483_10293</name>
</gene>
<dbReference type="CDD" id="cd14728">
    <property type="entry name" value="Ere-like"/>
    <property type="match status" value="1"/>
</dbReference>
<dbReference type="PANTHER" id="PTHR31299">
    <property type="entry name" value="ESTERASE, PUTATIVE (AFU_ORTHOLOGUE AFUA_1G05850)-RELATED"/>
    <property type="match status" value="1"/>
</dbReference>
<dbReference type="SUPFAM" id="SSF159501">
    <property type="entry name" value="EreA/ChaN-like"/>
    <property type="match status" value="1"/>
</dbReference>
<dbReference type="PANTHER" id="PTHR31299:SF0">
    <property type="entry name" value="ESTERASE, PUTATIVE (AFU_ORTHOLOGUE AFUA_1G05850)-RELATED"/>
    <property type="match status" value="1"/>
</dbReference>
<evidence type="ECO:0000313" key="2">
    <source>
        <dbReference type="Proteomes" id="UP000183945"/>
    </source>
</evidence>
<evidence type="ECO:0000313" key="1">
    <source>
        <dbReference type="EMBL" id="SHF69862.1"/>
    </source>
</evidence>
<dbReference type="Pfam" id="PF05139">
    <property type="entry name" value="Erythro_esteras"/>
    <property type="match status" value="1"/>
</dbReference>
<dbReference type="GO" id="GO:0046677">
    <property type="term" value="P:response to antibiotic"/>
    <property type="evidence" value="ECO:0007669"/>
    <property type="project" value="InterPro"/>
</dbReference>
<dbReference type="Gene3D" id="3.40.1660.10">
    <property type="entry name" value="EreA-like (biosynthetic domain)"/>
    <property type="match status" value="1"/>
</dbReference>
<dbReference type="RefSeq" id="WP_072877063.1">
    <property type="nucleotide sequence ID" value="NZ_FQVT01000002.1"/>
</dbReference>
<reference evidence="2" key="1">
    <citation type="submission" date="2016-11" db="EMBL/GenBank/DDBJ databases">
        <authorList>
            <person name="Varghese N."/>
            <person name="Submissions S."/>
        </authorList>
    </citation>
    <scope>NUCLEOTIDE SEQUENCE [LARGE SCALE GENOMIC DNA]</scope>
    <source>
        <strain evidence="2">DSM 24579</strain>
    </source>
</reference>
<keyword evidence="2" id="KW-1185">Reference proteome</keyword>
<proteinExistence type="predicted"/>
<organism evidence="1 2">
    <name type="scientific">Salegentibacter echinorum</name>
    <dbReference type="NCBI Taxonomy" id="1073325"/>
    <lineage>
        <taxon>Bacteria</taxon>
        <taxon>Pseudomonadati</taxon>
        <taxon>Bacteroidota</taxon>
        <taxon>Flavobacteriia</taxon>
        <taxon>Flavobacteriales</taxon>
        <taxon>Flavobacteriaceae</taxon>
        <taxon>Salegentibacter</taxon>
    </lineage>
</organism>
<dbReference type="STRING" id="1073325.SAMN05444483_10293"/>